<comment type="caution">
    <text evidence="1">The sequence shown here is derived from an EMBL/GenBank/DDBJ whole genome shotgun (WGS) entry which is preliminary data.</text>
</comment>
<accession>A0A8H3CXL4</accession>
<evidence type="ECO:0000313" key="2">
    <source>
        <dbReference type="Proteomes" id="UP000663831"/>
    </source>
</evidence>
<name>A0A8H3CXL4_9AGAM</name>
<reference evidence="1" key="1">
    <citation type="submission" date="2021-01" db="EMBL/GenBank/DDBJ databases">
        <authorList>
            <person name="Kaushik A."/>
        </authorList>
    </citation>
    <scope>NUCLEOTIDE SEQUENCE</scope>
    <source>
        <strain evidence="1">AG3-1AP</strain>
    </source>
</reference>
<sequence length="104" mass="11623">MILDDDEPKSRGRIDYRTPGGSILHPKLGDKVGFREGNHWILYKVYDISSAPEVGYPGCMSGGLYTLRAPQPQFKGENVITATREDIQFPPQGPEGEDQWDVTD</sequence>
<dbReference type="Proteomes" id="UP000663831">
    <property type="component" value="Unassembled WGS sequence"/>
</dbReference>
<gene>
    <name evidence="1" type="ORF">RDB_LOCUS118218</name>
</gene>
<evidence type="ECO:0000313" key="1">
    <source>
        <dbReference type="EMBL" id="CAE6500362.1"/>
    </source>
</evidence>
<dbReference type="AlphaFoldDB" id="A0A8H3CXL4"/>
<dbReference type="EMBL" id="CAJMWV010004508">
    <property type="protein sequence ID" value="CAE6500362.1"/>
    <property type="molecule type" value="Genomic_DNA"/>
</dbReference>
<protein>
    <submittedName>
        <fullName evidence="1">Uncharacterized protein</fullName>
    </submittedName>
</protein>
<proteinExistence type="predicted"/>
<organism evidence="1 2">
    <name type="scientific">Rhizoctonia solani</name>
    <dbReference type="NCBI Taxonomy" id="456999"/>
    <lineage>
        <taxon>Eukaryota</taxon>
        <taxon>Fungi</taxon>
        <taxon>Dikarya</taxon>
        <taxon>Basidiomycota</taxon>
        <taxon>Agaricomycotina</taxon>
        <taxon>Agaricomycetes</taxon>
        <taxon>Cantharellales</taxon>
        <taxon>Ceratobasidiaceae</taxon>
        <taxon>Rhizoctonia</taxon>
    </lineage>
</organism>